<dbReference type="Gene3D" id="2.40.50.140">
    <property type="entry name" value="Nucleic acid-binding proteins"/>
    <property type="match status" value="1"/>
</dbReference>
<evidence type="ECO:0000313" key="2">
    <source>
        <dbReference type="Proteomes" id="UP000092164"/>
    </source>
</evidence>
<comment type="caution">
    <text evidence="1">The sequence shown here is derived from an EMBL/GenBank/DDBJ whole genome shotgun (WGS) entry which is preliminary data.</text>
</comment>
<keyword evidence="2" id="KW-1185">Reference proteome</keyword>
<proteinExistence type="predicted"/>
<sequence>MELGIVLTYFEIRKFGFIVSRKGTVFVHSNNCNSKISRDVIVAFDIEQNEKGLNAINTTSINELNDDKLKSELYNSSDENLLKWLVINGDKVYKERFYKDYFETLKNKHLTFLEDYLNQFTKENFLRFFDIKFVSHLKQNSRDWSYRWYEYIIESDFEIKYIFENSDYYLMNYPYGLLKFEDSYIETFIYYRENIDIKIKEYKLLDKEDLNITDSYLNSIKEKFTESFLSNYCRKAHMNSLKRYLFEKNDDENFLELCNRFVLEKNLEKFIDKYIVDWSMKTPSAKELEEQNDAYYL</sequence>
<dbReference type="InterPro" id="IPR012340">
    <property type="entry name" value="NA-bd_OB-fold"/>
</dbReference>
<dbReference type="KEGG" id="mart:BTR34_00660"/>
<dbReference type="RefSeq" id="WP_068484497.1">
    <property type="nucleotide sequence ID" value="NZ_CP018760.1"/>
</dbReference>
<dbReference type="EMBL" id="LZFP01000012">
    <property type="protein sequence ID" value="OBR38680.1"/>
    <property type="molecule type" value="Genomic_DNA"/>
</dbReference>
<reference evidence="2" key="1">
    <citation type="submission" date="2016-06" db="EMBL/GenBank/DDBJ databases">
        <authorList>
            <person name="Zhan P."/>
        </authorList>
    </citation>
    <scope>NUCLEOTIDE SEQUENCE [LARGE SCALE GENOMIC DNA]</scope>
    <source>
        <strain evidence="2">T28</strain>
    </source>
</reference>
<protein>
    <submittedName>
        <fullName evidence="1">Uncharacterized protein</fullName>
    </submittedName>
</protein>
<organism evidence="1 2">
    <name type="scientific">Maribacter hydrothermalis</name>
    <dbReference type="NCBI Taxonomy" id="1836467"/>
    <lineage>
        <taxon>Bacteria</taxon>
        <taxon>Pseudomonadati</taxon>
        <taxon>Bacteroidota</taxon>
        <taxon>Flavobacteriia</taxon>
        <taxon>Flavobacteriales</taxon>
        <taxon>Flavobacteriaceae</taxon>
        <taxon>Maribacter</taxon>
    </lineage>
</organism>
<gene>
    <name evidence="1" type="ORF">A9200_03150</name>
</gene>
<evidence type="ECO:0000313" key="1">
    <source>
        <dbReference type="EMBL" id="OBR38680.1"/>
    </source>
</evidence>
<dbReference type="Proteomes" id="UP000092164">
    <property type="component" value="Unassembled WGS sequence"/>
</dbReference>
<dbReference type="SUPFAM" id="SSF50249">
    <property type="entry name" value="Nucleic acid-binding proteins"/>
    <property type="match status" value="1"/>
</dbReference>
<accession>A0A1B7Z7X9</accession>
<name>A0A1B7Z7X9_9FLAO</name>
<dbReference type="AlphaFoldDB" id="A0A1B7Z7X9"/>